<organism evidence="2 3">
    <name type="scientific">Solanum commersonii</name>
    <name type="common">Commerson's wild potato</name>
    <name type="synonym">Commerson's nightshade</name>
    <dbReference type="NCBI Taxonomy" id="4109"/>
    <lineage>
        <taxon>Eukaryota</taxon>
        <taxon>Viridiplantae</taxon>
        <taxon>Streptophyta</taxon>
        <taxon>Embryophyta</taxon>
        <taxon>Tracheophyta</taxon>
        <taxon>Spermatophyta</taxon>
        <taxon>Magnoliopsida</taxon>
        <taxon>eudicotyledons</taxon>
        <taxon>Gunneridae</taxon>
        <taxon>Pentapetalae</taxon>
        <taxon>asterids</taxon>
        <taxon>lamiids</taxon>
        <taxon>Solanales</taxon>
        <taxon>Solanaceae</taxon>
        <taxon>Solanoideae</taxon>
        <taxon>Solaneae</taxon>
        <taxon>Solanum</taxon>
    </lineage>
</organism>
<accession>A0A9J5YGV7</accession>
<feature type="transmembrane region" description="Helical" evidence="1">
    <location>
        <begin position="53"/>
        <end position="70"/>
    </location>
</feature>
<dbReference type="AlphaFoldDB" id="A0A9J5YGV7"/>
<dbReference type="Proteomes" id="UP000824120">
    <property type="component" value="Chromosome 6"/>
</dbReference>
<name>A0A9J5YGV7_SOLCO</name>
<sequence length="77" mass="8810">MCCKGSLREVSQDSRSTRRSALWSSPCCLALAFSIVVFWIIGQHSTALRNCWVIRQLLFFTANLIFSFRAQHTGTKR</sequence>
<comment type="caution">
    <text evidence="2">The sequence shown here is derived from an EMBL/GenBank/DDBJ whole genome shotgun (WGS) entry which is preliminary data.</text>
</comment>
<evidence type="ECO:0000256" key="1">
    <source>
        <dbReference type="SAM" id="Phobius"/>
    </source>
</evidence>
<keyword evidence="1" id="KW-0472">Membrane</keyword>
<evidence type="ECO:0000313" key="2">
    <source>
        <dbReference type="EMBL" id="KAG5599481.1"/>
    </source>
</evidence>
<keyword evidence="1" id="KW-1133">Transmembrane helix</keyword>
<feature type="transmembrane region" description="Helical" evidence="1">
    <location>
        <begin position="21"/>
        <end position="41"/>
    </location>
</feature>
<protein>
    <submittedName>
        <fullName evidence="2">Uncharacterized protein</fullName>
    </submittedName>
</protein>
<dbReference type="EMBL" id="JACXVP010000006">
    <property type="protein sequence ID" value="KAG5599481.1"/>
    <property type="molecule type" value="Genomic_DNA"/>
</dbReference>
<evidence type="ECO:0000313" key="3">
    <source>
        <dbReference type="Proteomes" id="UP000824120"/>
    </source>
</evidence>
<reference evidence="2 3" key="1">
    <citation type="submission" date="2020-09" db="EMBL/GenBank/DDBJ databases">
        <title>De no assembly of potato wild relative species, Solanum commersonii.</title>
        <authorList>
            <person name="Cho K."/>
        </authorList>
    </citation>
    <scope>NUCLEOTIDE SEQUENCE [LARGE SCALE GENOMIC DNA]</scope>
    <source>
        <strain evidence="2">LZ3.2</strain>
        <tissue evidence="2">Leaf</tissue>
    </source>
</reference>
<proteinExistence type="predicted"/>
<gene>
    <name evidence="2" type="ORF">H5410_030851</name>
</gene>
<keyword evidence="3" id="KW-1185">Reference proteome</keyword>
<keyword evidence="1" id="KW-0812">Transmembrane</keyword>